<feature type="compositionally biased region" description="Polar residues" evidence="1">
    <location>
        <begin position="320"/>
        <end position="334"/>
    </location>
</feature>
<evidence type="ECO:0000259" key="2">
    <source>
        <dbReference type="PROSITE" id="PS50191"/>
    </source>
</evidence>
<dbReference type="PANTHER" id="PTHR45824">
    <property type="entry name" value="GH16843P"/>
    <property type="match status" value="1"/>
</dbReference>
<gene>
    <name evidence="3" type="ORF">OC846_000400</name>
</gene>
<dbReference type="InterPro" id="IPR001251">
    <property type="entry name" value="CRAL-TRIO_dom"/>
</dbReference>
<dbReference type="GO" id="GO:0008526">
    <property type="term" value="F:phosphatidylinositol transfer activity"/>
    <property type="evidence" value="ECO:0007669"/>
    <property type="project" value="TreeGrafter"/>
</dbReference>
<evidence type="ECO:0000313" key="3">
    <source>
        <dbReference type="EMBL" id="KAK0557612.1"/>
    </source>
</evidence>
<dbReference type="InterPro" id="IPR052578">
    <property type="entry name" value="PI_Transfer_CRAL-TRIO"/>
</dbReference>
<keyword evidence="4" id="KW-1185">Reference proteome</keyword>
<organism evidence="3 4">
    <name type="scientific">Tilletia horrida</name>
    <dbReference type="NCBI Taxonomy" id="155126"/>
    <lineage>
        <taxon>Eukaryota</taxon>
        <taxon>Fungi</taxon>
        <taxon>Dikarya</taxon>
        <taxon>Basidiomycota</taxon>
        <taxon>Ustilaginomycotina</taxon>
        <taxon>Exobasidiomycetes</taxon>
        <taxon>Tilletiales</taxon>
        <taxon>Tilletiaceae</taxon>
        <taxon>Tilletia</taxon>
    </lineage>
</organism>
<dbReference type="InterPro" id="IPR036273">
    <property type="entry name" value="CRAL/TRIO_N_dom_sf"/>
</dbReference>
<dbReference type="PROSITE" id="PS50191">
    <property type="entry name" value="CRAL_TRIO"/>
    <property type="match status" value="1"/>
</dbReference>
<feature type="region of interest" description="Disordered" evidence="1">
    <location>
        <begin position="307"/>
        <end position="334"/>
    </location>
</feature>
<feature type="domain" description="CRAL-TRIO" evidence="2">
    <location>
        <begin position="124"/>
        <end position="284"/>
    </location>
</feature>
<dbReference type="SMART" id="SM00516">
    <property type="entry name" value="SEC14"/>
    <property type="match status" value="1"/>
</dbReference>
<sequence>MSFLFASSKRSTAGSVNGDASAAATTPSTKTHKLLLRPPANIQVLPRPTLSAEQQTKVTELRKHLVELHKSGLPEDDPYHSFEAAWIEEDYLPERYLKAVNWDLNAAKARIKATLEWRRSFQPERIPPDEVKPEALTGKHCISGFDRQGRPFFTVTPRHENTKTYDRQMRYMIWSFERCIQLMPKGVTQLNWVMSLEGQNQANNPPLSYSRIALSLVQQHYPERLSRAICNRGPWFFSLFFKLISPFIDPNTRAKVFFNPHMTDFADPEQISTEWEGGQHDYEWDFESYWAQLTEYCGLKGDGSRLQGPIPVDQNKLVGSETSQPTGTAQPSES</sequence>
<protein>
    <recommendedName>
        <fullName evidence="2">CRAL-TRIO domain-containing protein</fullName>
    </recommendedName>
</protein>
<dbReference type="Pfam" id="PF00650">
    <property type="entry name" value="CRAL_TRIO"/>
    <property type="match status" value="1"/>
</dbReference>
<dbReference type="EMBL" id="JAPDMZ010000004">
    <property type="protein sequence ID" value="KAK0557612.1"/>
    <property type="molecule type" value="Genomic_DNA"/>
</dbReference>
<dbReference type="SUPFAM" id="SSF52087">
    <property type="entry name" value="CRAL/TRIO domain"/>
    <property type="match status" value="1"/>
</dbReference>
<dbReference type="InterPro" id="IPR036865">
    <property type="entry name" value="CRAL-TRIO_dom_sf"/>
</dbReference>
<dbReference type="AlphaFoldDB" id="A0AAN6GVD6"/>
<proteinExistence type="predicted"/>
<comment type="caution">
    <text evidence="3">The sequence shown here is derived from an EMBL/GenBank/DDBJ whole genome shotgun (WGS) entry which is preliminary data.</text>
</comment>
<dbReference type="PANTHER" id="PTHR45824:SF29">
    <property type="entry name" value="GH16843P"/>
    <property type="match status" value="1"/>
</dbReference>
<feature type="region of interest" description="Disordered" evidence="1">
    <location>
        <begin position="1"/>
        <end position="38"/>
    </location>
</feature>
<dbReference type="Proteomes" id="UP001176517">
    <property type="component" value="Unassembled WGS sequence"/>
</dbReference>
<feature type="compositionally biased region" description="Low complexity" evidence="1">
    <location>
        <begin position="20"/>
        <end position="29"/>
    </location>
</feature>
<dbReference type="CDD" id="cd00170">
    <property type="entry name" value="SEC14"/>
    <property type="match status" value="1"/>
</dbReference>
<reference evidence="3" key="1">
    <citation type="journal article" date="2023" name="PhytoFront">
        <title>Draft Genome Resources of Seven Strains of Tilletia horrida, Causal Agent of Kernel Smut of Rice.</title>
        <authorList>
            <person name="Khanal S."/>
            <person name="Antony Babu S."/>
            <person name="Zhou X.G."/>
        </authorList>
    </citation>
    <scope>NUCLEOTIDE SEQUENCE</scope>
    <source>
        <strain evidence="3">TX6</strain>
    </source>
</reference>
<name>A0AAN6GVD6_9BASI</name>
<dbReference type="SUPFAM" id="SSF46938">
    <property type="entry name" value="CRAL/TRIO N-terminal domain"/>
    <property type="match status" value="1"/>
</dbReference>
<accession>A0AAN6GVD6</accession>
<evidence type="ECO:0000256" key="1">
    <source>
        <dbReference type="SAM" id="MobiDB-lite"/>
    </source>
</evidence>
<evidence type="ECO:0000313" key="4">
    <source>
        <dbReference type="Proteomes" id="UP001176517"/>
    </source>
</evidence>
<dbReference type="Gene3D" id="3.40.525.10">
    <property type="entry name" value="CRAL-TRIO lipid binding domain"/>
    <property type="match status" value="1"/>
</dbReference>